<organism evidence="1 2">
    <name type="scientific">Trifolium medium</name>
    <dbReference type="NCBI Taxonomy" id="97028"/>
    <lineage>
        <taxon>Eukaryota</taxon>
        <taxon>Viridiplantae</taxon>
        <taxon>Streptophyta</taxon>
        <taxon>Embryophyta</taxon>
        <taxon>Tracheophyta</taxon>
        <taxon>Spermatophyta</taxon>
        <taxon>Magnoliopsida</taxon>
        <taxon>eudicotyledons</taxon>
        <taxon>Gunneridae</taxon>
        <taxon>Pentapetalae</taxon>
        <taxon>rosids</taxon>
        <taxon>fabids</taxon>
        <taxon>Fabales</taxon>
        <taxon>Fabaceae</taxon>
        <taxon>Papilionoideae</taxon>
        <taxon>50 kb inversion clade</taxon>
        <taxon>NPAAA clade</taxon>
        <taxon>Hologalegina</taxon>
        <taxon>IRL clade</taxon>
        <taxon>Trifolieae</taxon>
        <taxon>Trifolium</taxon>
    </lineage>
</organism>
<sequence>MASNSSFSSKGKSHIIENLDEERAIQALWQSQVLIPFSTGPNSHAFLGYFTFKKNMKDVEPFFPRHPAHPLLAFDTLIDTSFLSTVAQQSRAMPTKSGTIRPTYCKWLERLKPKK</sequence>
<dbReference type="Proteomes" id="UP000265520">
    <property type="component" value="Unassembled WGS sequence"/>
</dbReference>
<evidence type="ECO:0000313" key="2">
    <source>
        <dbReference type="Proteomes" id="UP000265520"/>
    </source>
</evidence>
<proteinExistence type="predicted"/>
<dbReference type="EMBL" id="LXQA010193716">
    <property type="protein sequence ID" value="MCI32241.1"/>
    <property type="molecule type" value="Genomic_DNA"/>
</dbReference>
<protein>
    <submittedName>
        <fullName evidence="1">Uncharacterized protein</fullName>
    </submittedName>
</protein>
<accession>A0A392R6M0</accession>
<feature type="non-terminal residue" evidence="1">
    <location>
        <position position="115"/>
    </location>
</feature>
<keyword evidence="2" id="KW-1185">Reference proteome</keyword>
<evidence type="ECO:0000313" key="1">
    <source>
        <dbReference type="EMBL" id="MCI32241.1"/>
    </source>
</evidence>
<name>A0A392R6M0_9FABA</name>
<comment type="caution">
    <text evidence="1">The sequence shown here is derived from an EMBL/GenBank/DDBJ whole genome shotgun (WGS) entry which is preliminary data.</text>
</comment>
<reference evidence="1 2" key="1">
    <citation type="journal article" date="2018" name="Front. Plant Sci.">
        <title>Red Clover (Trifolium pratense) and Zigzag Clover (T. medium) - A Picture of Genomic Similarities and Differences.</title>
        <authorList>
            <person name="Dluhosova J."/>
            <person name="Istvanek J."/>
            <person name="Nedelnik J."/>
            <person name="Repkova J."/>
        </authorList>
    </citation>
    <scope>NUCLEOTIDE SEQUENCE [LARGE SCALE GENOMIC DNA]</scope>
    <source>
        <strain evidence="2">cv. 10/8</strain>
        <tissue evidence="1">Leaf</tissue>
    </source>
</reference>
<dbReference type="AlphaFoldDB" id="A0A392R6M0"/>